<protein>
    <recommendedName>
        <fullName evidence="6">T9SS type A sorting domain-containing protein</fullName>
    </recommendedName>
</protein>
<name>A0A660SGD3_UNCW3</name>
<dbReference type="SUPFAM" id="SSF49464">
    <property type="entry name" value="Carboxypeptidase regulatory domain-like"/>
    <property type="match status" value="1"/>
</dbReference>
<dbReference type="Gene3D" id="2.60.40.10">
    <property type="entry name" value="Immunoglobulins"/>
    <property type="match status" value="1"/>
</dbReference>
<dbReference type="SUPFAM" id="SSF52129">
    <property type="entry name" value="Caspase-like"/>
    <property type="match status" value="1"/>
</dbReference>
<gene>
    <name evidence="4" type="ORF">DRP53_06925</name>
</gene>
<dbReference type="Gene3D" id="2.60.40.3800">
    <property type="match status" value="1"/>
</dbReference>
<dbReference type="Gene3D" id="3.40.50.1460">
    <property type="match status" value="1"/>
</dbReference>
<reference evidence="4 5" key="1">
    <citation type="submission" date="2018-06" db="EMBL/GenBank/DDBJ databases">
        <title>Extensive metabolic versatility and redundancy in microbially diverse, dynamic hydrothermal sediments.</title>
        <authorList>
            <person name="Dombrowski N."/>
            <person name="Teske A."/>
            <person name="Baker B.J."/>
        </authorList>
    </citation>
    <scope>NUCLEOTIDE SEQUENCE [LARGE SCALE GENOMIC DNA]</scope>
    <source>
        <strain evidence="4">B36_G15</strain>
    </source>
</reference>
<dbReference type="InterPro" id="IPR001769">
    <property type="entry name" value="Gingipain"/>
</dbReference>
<keyword evidence="1" id="KW-0732">Signal</keyword>
<sequence>MRKVSIFLILVLPIWAGTITKEFLFSPTDLILTPMHGYTLIEMKGADILASEGKPILPYFIEHIVIPPTAEVTGVEVVAEGVEYLPEKITAYPAQKPRPFSYRGEPPFTPPDPKIYYSSEPYPGITHKYYPTGSKHGWRICAVDLFPIQYLPDQNRLKFISRMKVTIHYREGVHQVSTITQRQYDVFHRAVKNLVANPEDVEQFRPNLRADGINDVNYAIITSSQYVDKWGSLVEWKTKKGWMAKTFSTTWIYSNYNGRDNQEKIRYFLRDYYQNKGLIWAVLGGDWNIVPERDIYSSYYQPYYIACDWYYCDLDSNWNRNGNTRYGEIGDVIPPDCYFEVYCARAPIDNTTDINRVMDKILTFEKNPNPSTIQRTVLPSVMLFSGYHGRIVNNAIASLFPAGWTHYKLEDQAAPATRNSINSNNPEFVHIAAHGDRNGTYFQYGARVFTESDIPYLSNTLPFICNSIACYSGEFDNSYDDCFAEELIVGANSPKGAVCTIFNSRYGFGTPPSMGPSEQMDTLFYHAICKLETLWFGVAHAISKEHFRNPIWSQGLWHYCGTELNPFGDPELNMYLYNPTKLHISFPEPIPPGNQNFTVTVTDSKAPVEDALVCCYQPGQIHVTGRTDASGQVTLSINPIEGDMFVTASAFNYLPVEDTCTVQVGVAEGKGPIINRIWTDATVVTKQIRINYRVARKTELSAHLYNSIGSRVAILYDGMVEGEGAISKNVEALPAGIYYIHFQAPENRMVRVVIIH</sequence>
<comment type="caution">
    <text evidence="4">The sequence shown here is derived from an EMBL/GenBank/DDBJ whole genome shotgun (WGS) entry which is preliminary data.</text>
</comment>
<dbReference type="GO" id="GO:0006508">
    <property type="term" value="P:proteolysis"/>
    <property type="evidence" value="ECO:0007669"/>
    <property type="project" value="InterPro"/>
</dbReference>
<evidence type="ECO:0008006" key="6">
    <source>
        <dbReference type="Google" id="ProtNLM"/>
    </source>
</evidence>
<evidence type="ECO:0000256" key="1">
    <source>
        <dbReference type="ARBA" id="ARBA00022729"/>
    </source>
</evidence>
<dbReference type="Gene3D" id="3.40.50.10390">
    <property type="entry name" value="Gingipain r, domain 1"/>
    <property type="match status" value="1"/>
</dbReference>
<evidence type="ECO:0000313" key="5">
    <source>
        <dbReference type="Proteomes" id="UP000268469"/>
    </source>
</evidence>
<dbReference type="InterPro" id="IPR008969">
    <property type="entry name" value="CarboxyPept-like_regulatory"/>
</dbReference>
<dbReference type="InterPro" id="IPR029031">
    <property type="entry name" value="Gingipain_N_sf"/>
</dbReference>
<dbReference type="InterPro" id="IPR013783">
    <property type="entry name" value="Ig-like_fold"/>
</dbReference>
<evidence type="ECO:0000259" key="3">
    <source>
        <dbReference type="Pfam" id="PF08126"/>
    </source>
</evidence>
<dbReference type="InterPro" id="IPR029030">
    <property type="entry name" value="Caspase-like_dom_sf"/>
</dbReference>
<accession>A0A660SGD3</accession>
<dbReference type="GO" id="GO:0004197">
    <property type="term" value="F:cysteine-type endopeptidase activity"/>
    <property type="evidence" value="ECO:0007669"/>
    <property type="project" value="InterPro"/>
</dbReference>
<evidence type="ECO:0000313" key="4">
    <source>
        <dbReference type="EMBL" id="RKX69858.1"/>
    </source>
</evidence>
<feature type="domain" description="Gingipain propeptide" evidence="3">
    <location>
        <begin position="41"/>
        <end position="199"/>
    </location>
</feature>
<organism evidence="4 5">
    <name type="scientific">candidate division WOR-3 bacterium</name>
    <dbReference type="NCBI Taxonomy" id="2052148"/>
    <lineage>
        <taxon>Bacteria</taxon>
        <taxon>Bacteria division WOR-3</taxon>
    </lineage>
</organism>
<proteinExistence type="predicted"/>
<dbReference type="Proteomes" id="UP000268469">
    <property type="component" value="Unassembled WGS sequence"/>
</dbReference>
<feature type="domain" description="Gingipain" evidence="2">
    <location>
        <begin position="218"/>
        <end position="574"/>
    </location>
</feature>
<dbReference type="Pfam" id="PF01364">
    <property type="entry name" value="Peptidase_C25"/>
    <property type="match status" value="1"/>
</dbReference>
<dbReference type="Pfam" id="PF08126">
    <property type="entry name" value="Propeptide_C25"/>
    <property type="match status" value="1"/>
</dbReference>
<dbReference type="InterPro" id="IPR012600">
    <property type="entry name" value="Propeptide_C25"/>
</dbReference>
<evidence type="ECO:0000259" key="2">
    <source>
        <dbReference type="Pfam" id="PF01364"/>
    </source>
</evidence>
<dbReference type="EMBL" id="QNBE01000063">
    <property type="protein sequence ID" value="RKX69858.1"/>
    <property type="molecule type" value="Genomic_DNA"/>
</dbReference>
<dbReference type="InterPro" id="IPR038490">
    <property type="entry name" value="Gingipain_propep_sf"/>
</dbReference>
<dbReference type="AlphaFoldDB" id="A0A660SGD3"/>